<evidence type="ECO:0000313" key="10">
    <source>
        <dbReference type="Proteomes" id="UP000705379"/>
    </source>
</evidence>
<dbReference type="EMBL" id="QTKU01000002">
    <property type="protein sequence ID" value="MBS8260256.1"/>
    <property type="molecule type" value="Genomic_DNA"/>
</dbReference>
<evidence type="ECO:0000256" key="5">
    <source>
        <dbReference type="ARBA" id="ARBA00023136"/>
    </source>
</evidence>
<name>A0A944GT91_9HYPH</name>
<dbReference type="Pfam" id="PF00892">
    <property type="entry name" value="EamA"/>
    <property type="match status" value="2"/>
</dbReference>
<feature type="transmembrane region" description="Helical" evidence="7">
    <location>
        <begin position="61"/>
        <end position="80"/>
    </location>
</feature>
<keyword evidence="4 7" id="KW-1133">Transmembrane helix</keyword>
<feature type="transmembrane region" description="Helical" evidence="7">
    <location>
        <begin position="236"/>
        <end position="254"/>
    </location>
</feature>
<dbReference type="SUPFAM" id="SSF103481">
    <property type="entry name" value="Multidrug resistance efflux transporter EmrE"/>
    <property type="match status" value="2"/>
</dbReference>
<dbReference type="RefSeq" id="WP_213215841.1">
    <property type="nucleotide sequence ID" value="NZ_QTKU01000002.1"/>
</dbReference>
<feature type="domain" description="EamA" evidence="8">
    <location>
        <begin position="204"/>
        <end position="331"/>
    </location>
</feature>
<feature type="transmembrane region" description="Helical" evidence="7">
    <location>
        <begin position="204"/>
        <end position="224"/>
    </location>
</feature>
<comment type="caution">
    <text evidence="9">The sequence shown here is derived from an EMBL/GenBank/DDBJ whole genome shotgun (WGS) entry which is preliminary data.</text>
</comment>
<feature type="compositionally biased region" description="Polar residues" evidence="6">
    <location>
        <begin position="25"/>
        <end position="35"/>
    </location>
</feature>
<dbReference type="Proteomes" id="UP000705379">
    <property type="component" value="Unassembled WGS sequence"/>
</dbReference>
<evidence type="ECO:0000256" key="7">
    <source>
        <dbReference type="SAM" id="Phobius"/>
    </source>
</evidence>
<keyword evidence="3 7" id="KW-0812">Transmembrane</keyword>
<evidence type="ECO:0000256" key="2">
    <source>
        <dbReference type="ARBA" id="ARBA00009853"/>
    </source>
</evidence>
<comment type="subcellular location">
    <subcellularLocation>
        <location evidence="1">Membrane</location>
        <topology evidence="1">Multi-pass membrane protein</topology>
    </subcellularLocation>
</comment>
<evidence type="ECO:0000256" key="6">
    <source>
        <dbReference type="SAM" id="MobiDB-lite"/>
    </source>
</evidence>
<feature type="transmembrane region" description="Helical" evidence="7">
    <location>
        <begin position="150"/>
        <end position="169"/>
    </location>
</feature>
<evidence type="ECO:0000259" key="8">
    <source>
        <dbReference type="Pfam" id="PF00892"/>
    </source>
</evidence>
<organism evidence="9 10">
    <name type="scientific">Roseibium polysiphoniae</name>
    <dbReference type="NCBI Taxonomy" id="2571221"/>
    <lineage>
        <taxon>Bacteria</taxon>
        <taxon>Pseudomonadati</taxon>
        <taxon>Pseudomonadota</taxon>
        <taxon>Alphaproteobacteria</taxon>
        <taxon>Hyphomicrobiales</taxon>
        <taxon>Stappiaceae</taxon>
        <taxon>Roseibium</taxon>
    </lineage>
</organism>
<gene>
    <name evidence="9" type="ORF">DYI23_08510</name>
</gene>
<feature type="transmembrane region" description="Helical" evidence="7">
    <location>
        <begin position="175"/>
        <end position="192"/>
    </location>
</feature>
<feature type="transmembrane region" description="Helical" evidence="7">
    <location>
        <begin position="299"/>
        <end position="332"/>
    </location>
</feature>
<comment type="similarity">
    <text evidence="2">Belongs to the drug/metabolite transporter (DMT) superfamily. 10 TMS drug/metabolite exporter (DME) (TC 2.A.7.3) family.</text>
</comment>
<dbReference type="AlphaFoldDB" id="A0A944GT91"/>
<accession>A0A944GT91</accession>
<protein>
    <submittedName>
        <fullName evidence="9">DMT family transporter</fullName>
    </submittedName>
</protein>
<evidence type="ECO:0000256" key="1">
    <source>
        <dbReference type="ARBA" id="ARBA00004141"/>
    </source>
</evidence>
<keyword evidence="5 7" id="KW-0472">Membrane</keyword>
<proteinExistence type="inferred from homology"/>
<feature type="transmembrane region" description="Helical" evidence="7">
    <location>
        <begin position="87"/>
        <end position="105"/>
    </location>
</feature>
<evidence type="ECO:0000256" key="4">
    <source>
        <dbReference type="ARBA" id="ARBA00022989"/>
    </source>
</evidence>
<dbReference type="GO" id="GO:0016020">
    <property type="term" value="C:membrane"/>
    <property type="evidence" value="ECO:0007669"/>
    <property type="project" value="UniProtKB-SubCell"/>
</dbReference>
<feature type="domain" description="EamA" evidence="8">
    <location>
        <begin position="61"/>
        <end position="192"/>
    </location>
</feature>
<reference evidence="9" key="2">
    <citation type="journal article" date="2021" name="Microorganisms">
        <title>Bacterial Dimethylsulfoniopropionate Biosynthesis in the East China Sea.</title>
        <authorList>
            <person name="Liu J."/>
            <person name="Zhang Y."/>
            <person name="Liu J."/>
            <person name="Zhong H."/>
            <person name="Williams B.T."/>
            <person name="Zheng Y."/>
            <person name="Curson A.R.J."/>
            <person name="Sun C."/>
            <person name="Sun H."/>
            <person name="Song D."/>
            <person name="Wagner Mackenzie B."/>
            <person name="Bermejo Martinez A."/>
            <person name="Todd J.D."/>
            <person name="Zhang X.H."/>
        </authorList>
    </citation>
    <scope>NUCLEOTIDE SEQUENCE</scope>
    <source>
        <strain evidence="9">AESS21</strain>
    </source>
</reference>
<dbReference type="PANTHER" id="PTHR22911">
    <property type="entry name" value="ACYL-MALONYL CONDENSING ENZYME-RELATED"/>
    <property type="match status" value="1"/>
</dbReference>
<feature type="region of interest" description="Disordered" evidence="6">
    <location>
        <begin position="1"/>
        <end position="40"/>
    </location>
</feature>
<dbReference type="PANTHER" id="PTHR22911:SF6">
    <property type="entry name" value="SOLUTE CARRIER FAMILY 35 MEMBER G1"/>
    <property type="match status" value="1"/>
</dbReference>
<evidence type="ECO:0000313" key="9">
    <source>
        <dbReference type="EMBL" id="MBS8260256.1"/>
    </source>
</evidence>
<sequence length="353" mass="37538">MNKAPSSEAGDADPSSSDSKPDPENGNSAGPNSPTGADERAGVSWTARLGQRLAALPTNTIGALWILQAAFLFTIMSTLIKLAGSDLSVFQILAVRQAVMVLIVAPRIIRGLPTSLATKRPDLQVARIVFATTAMLCGFTAIIELPLADVTALSFSKTFFLTIFAIFFLGETVGIHRWGATIVGFLGVLLMLRPEGDGFIDPFALLAIIGAACAGLVMVILRILTKTDSPTTILTYQAVFVGLIMAGPAIYTWKAPSLEEWGLLIMIGVVSWAAQMSNIKAFRAGEATAIASLDYTRLLYATIIGALVFSQWPSVETLIGAGIIIAASMYTVRREAVRGRQLARAAEGRGYNN</sequence>
<evidence type="ECO:0000256" key="3">
    <source>
        <dbReference type="ARBA" id="ARBA00022692"/>
    </source>
</evidence>
<dbReference type="InterPro" id="IPR037185">
    <property type="entry name" value="EmrE-like"/>
</dbReference>
<feature type="transmembrane region" description="Helical" evidence="7">
    <location>
        <begin position="125"/>
        <end position="143"/>
    </location>
</feature>
<dbReference type="InterPro" id="IPR000620">
    <property type="entry name" value="EamA_dom"/>
</dbReference>
<reference evidence="9" key="1">
    <citation type="submission" date="2018-08" db="EMBL/GenBank/DDBJ databases">
        <authorList>
            <person name="Jin W."/>
            <person name="Wang H."/>
            <person name="Yang Y."/>
            <person name="Li M."/>
            <person name="Liu J."/>
        </authorList>
    </citation>
    <scope>NUCLEOTIDE SEQUENCE</scope>
    <source>
        <strain evidence="9">AESS21</strain>
    </source>
</reference>
<feature type="compositionally biased region" description="Low complexity" evidence="6">
    <location>
        <begin position="1"/>
        <end position="18"/>
    </location>
</feature>